<evidence type="ECO:0000259" key="13">
    <source>
        <dbReference type="Pfam" id="PF07005"/>
    </source>
</evidence>
<dbReference type="AlphaFoldDB" id="A0A5C6F5H8"/>
<dbReference type="GO" id="GO:0005524">
    <property type="term" value="F:ATP binding"/>
    <property type="evidence" value="ECO:0007669"/>
    <property type="project" value="UniProtKB-KW"/>
</dbReference>
<accession>A0A5C6F5H8</accession>
<proteinExistence type="inferred from homology"/>
<evidence type="ECO:0000256" key="9">
    <source>
        <dbReference type="ARBA" id="ARBA00037335"/>
    </source>
</evidence>
<dbReference type="InterPro" id="IPR031475">
    <property type="entry name" value="NBD_C"/>
</dbReference>
<comment type="function">
    <text evidence="9">Catalyzes the ATP-dependent phosphorylation of 3-oxo-tetronate to 3-oxo-tetronate 4-phosphate.</text>
</comment>
<dbReference type="Gene3D" id="3.40.980.20">
    <property type="entry name" value="Four-carbon acid sugar kinase, nucleotide binding domain"/>
    <property type="match status" value="1"/>
</dbReference>
<keyword evidence="16" id="KW-1185">Reference proteome</keyword>
<sequence>MNQDVRGPLIGCIADDFTGATDVAGLMRRSGMRVVQCFGIPANASLVAGFDAVVVALKSRSIAADQACHQSCDAARWLASIGTERFFFKYCSTFDSTPDGNIGPVAEALMDHLNVQQTIFCPSFPENRRTVFQGHLFVGDAMLNECGMQHHPLNPMTDANLVRVLAAQTQRAVGRVGRPVAGNDFGATLAAAAPMVIVDAIDNDDLHAIAVAVAHHRLVTGGSAIAGHIADVLMKRRSSPRVDAGTVRTPADATIDGPAAVLAGSCSTATQAQVQDFARDHEHLTLDVVSACDGVDVLGAAKRWVDAQTSGRPVLISTTVDQETLAQIQQSSTRETAAAMAESMLAELGAYLVDHGIRRLVVAGGETSGAVVERLGIEAIEIGDEIAPGVPWTYSQGTPRVALALKSGNFGNATFFRTAIDGIAGPESA</sequence>
<keyword evidence="6" id="KW-0119">Carbohydrate metabolism</keyword>
<dbReference type="SUPFAM" id="SSF142764">
    <property type="entry name" value="YgbK-like"/>
    <property type="match status" value="1"/>
</dbReference>
<evidence type="ECO:0000256" key="12">
    <source>
        <dbReference type="ARBA" id="ARBA00041377"/>
    </source>
</evidence>
<evidence type="ECO:0000256" key="8">
    <source>
        <dbReference type="ARBA" id="ARBA00036346"/>
    </source>
</evidence>
<keyword evidence="2" id="KW-0808">Transferase</keyword>
<dbReference type="Pfam" id="PF17042">
    <property type="entry name" value="NBD_C"/>
    <property type="match status" value="1"/>
</dbReference>
<dbReference type="InterPro" id="IPR037051">
    <property type="entry name" value="4-carb_acid_sugar_kinase_N_sf"/>
</dbReference>
<dbReference type="GO" id="GO:0016301">
    <property type="term" value="F:kinase activity"/>
    <property type="evidence" value="ECO:0007669"/>
    <property type="project" value="UniProtKB-KW"/>
</dbReference>
<keyword evidence="4" id="KW-0418">Kinase</keyword>
<evidence type="ECO:0000256" key="6">
    <source>
        <dbReference type="ARBA" id="ARBA00023277"/>
    </source>
</evidence>
<dbReference type="InterPro" id="IPR050007">
    <property type="entry name" value="OtnK"/>
</dbReference>
<keyword evidence="5" id="KW-0067">ATP-binding</keyword>
<keyword evidence="3" id="KW-0547">Nucleotide-binding</keyword>
<comment type="caution">
    <text evidence="15">The sequence shown here is derived from an EMBL/GenBank/DDBJ whole genome shotgun (WGS) entry which is preliminary data.</text>
</comment>
<evidence type="ECO:0000313" key="15">
    <source>
        <dbReference type="EMBL" id="TWU56973.1"/>
    </source>
</evidence>
<dbReference type="EC" id="2.7.1.217" evidence="10"/>
<evidence type="ECO:0000256" key="2">
    <source>
        <dbReference type="ARBA" id="ARBA00022679"/>
    </source>
</evidence>
<feature type="domain" description="Four-carbon acid sugar kinase N-terminal" evidence="13">
    <location>
        <begin position="10"/>
        <end position="227"/>
    </location>
</feature>
<organism evidence="15 16">
    <name type="scientific">Rubripirellula tenax</name>
    <dbReference type="NCBI Taxonomy" id="2528015"/>
    <lineage>
        <taxon>Bacteria</taxon>
        <taxon>Pseudomonadati</taxon>
        <taxon>Planctomycetota</taxon>
        <taxon>Planctomycetia</taxon>
        <taxon>Pirellulales</taxon>
        <taxon>Pirellulaceae</taxon>
        <taxon>Rubripirellula</taxon>
    </lineage>
</organism>
<comment type="similarity">
    <text evidence="1">Belongs to the four-carbon acid sugar kinase family.</text>
</comment>
<comment type="catalytic activity">
    <reaction evidence="8">
        <text>3-dehydro-D-erythronate + ATP = 3-dehydro-4-O-phospho-D-erythronate + ADP + H(+)</text>
        <dbReference type="Rhea" id="RHEA:52556"/>
        <dbReference type="ChEBI" id="CHEBI:15378"/>
        <dbReference type="ChEBI" id="CHEBI:30616"/>
        <dbReference type="ChEBI" id="CHEBI:57958"/>
        <dbReference type="ChEBI" id="CHEBI:136593"/>
        <dbReference type="ChEBI" id="CHEBI:456216"/>
        <dbReference type="EC" id="2.7.1.217"/>
    </reaction>
</comment>
<dbReference type="RefSeq" id="WP_146458356.1">
    <property type="nucleotide sequence ID" value="NZ_SJPW01000003.1"/>
</dbReference>
<dbReference type="NCBIfam" id="NF043035">
    <property type="entry name" value="OxoTetrKin"/>
    <property type="match status" value="1"/>
</dbReference>
<evidence type="ECO:0000256" key="10">
    <source>
        <dbReference type="ARBA" id="ARBA00039095"/>
    </source>
</evidence>
<evidence type="ECO:0000259" key="14">
    <source>
        <dbReference type="Pfam" id="PF17042"/>
    </source>
</evidence>
<reference evidence="15 16" key="1">
    <citation type="submission" date="2019-02" db="EMBL/GenBank/DDBJ databases">
        <title>Deep-cultivation of Planctomycetes and their phenomic and genomic characterization uncovers novel biology.</title>
        <authorList>
            <person name="Wiegand S."/>
            <person name="Jogler M."/>
            <person name="Boedeker C."/>
            <person name="Pinto D."/>
            <person name="Vollmers J."/>
            <person name="Rivas-Marin E."/>
            <person name="Kohn T."/>
            <person name="Peeters S.H."/>
            <person name="Heuer A."/>
            <person name="Rast P."/>
            <person name="Oberbeckmann S."/>
            <person name="Bunk B."/>
            <person name="Jeske O."/>
            <person name="Meyerdierks A."/>
            <person name="Storesund J.E."/>
            <person name="Kallscheuer N."/>
            <person name="Luecker S."/>
            <person name="Lage O.M."/>
            <person name="Pohl T."/>
            <person name="Merkel B.J."/>
            <person name="Hornburger P."/>
            <person name="Mueller R.-W."/>
            <person name="Bruemmer F."/>
            <person name="Labrenz M."/>
            <person name="Spormann A.M."/>
            <person name="Op Den Camp H."/>
            <person name="Overmann J."/>
            <person name="Amann R."/>
            <person name="Jetten M.S.M."/>
            <person name="Mascher T."/>
            <person name="Medema M.H."/>
            <person name="Devos D.P."/>
            <person name="Kaster A.-K."/>
            <person name="Ovreas L."/>
            <person name="Rohde M."/>
            <person name="Galperin M.Y."/>
            <person name="Jogler C."/>
        </authorList>
    </citation>
    <scope>NUCLEOTIDE SEQUENCE [LARGE SCALE GENOMIC DNA]</scope>
    <source>
        <strain evidence="15 16">Poly51</strain>
    </source>
</reference>
<evidence type="ECO:0000256" key="5">
    <source>
        <dbReference type="ARBA" id="ARBA00022840"/>
    </source>
</evidence>
<dbReference type="InterPro" id="IPR010737">
    <property type="entry name" value="4-carb_acid_sugar_kinase_N"/>
</dbReference>
<evidence type="ECO:0000256" key="3">
    <source>
        <dbReference type="ARBA" id="ARBA00022741"/>
    </source>
</evidence>
<name>A0A5C6F5H8_9BACT</name>
<dbReference type="Gene3D" id="3.40.50.10840">
    <property type="entry name" value="Putative sugar-binding, N-terminal domain"/>
    <property type="match status" value="1"/>
</dbReference>
<evidence type="ECO:0000256" key="11">
    <source>
        <dbReference type="ARBA" id="ARBA00039461"/>
    </source>
</evidence>
<evidence type="ECO:0000313" key="16">
    <source>
        <dbReference type="Proteomes" id="UP000318288"/>
    </source>
</evidence>
<feature type="domain" description="Four-carbon acid sugar kinase nucleotide binding" evidence="14">
    <location>
        <begin position="260"/>
        <end position="416"/>
    </location>
</feature>
<dbReference type="InterPro" id="IPR042213">
    <property type="entry name" value="NBD_C_sf"/>
</dbReference>
<evidence type="ECO:0000256" key="4">
    <source>
        <dbReference type="ARBA" id="ARBA00022777"/>
    </source>
</evidence>
<evidence type="ECO:0000256" key="7">
    <source>
        <dbReference type="ARBA" id="ARBA00035898"/>
    </source>
</evidence>
<dbReference type="Pfam" id="PF07005">
    <property type="entry name" value="SBD_N"/>
    <property type="match status" value="1"/>
</dbReference>
<evidence type="ECO:0000256" key="1">
    <source>
        <dbReference type="ARBA" id="ARBA00005715"/>
    </source>
</evidence>
<dbReference type="Proteomes" id="UP000318288">
    <property type="component" value="Unassembled WGS sequence"/>
</dbReference>
<comment type="catalytic activity">
    <reaction evidence="7">
        <text>3-dehydro-L-erythronate + ATP = 3-dehydro-4-O-phospho-L-erythronate + ADP + H(+)</text>
        <dbReference type="Rhea" id="RHEA:52552"/>
        <dbReference type="ChEBI" id="CHEBI:15378"/>
        <dbReference type="ChEBI" id="CHEBI:30616"/>
        <dbReference type="ChEBI" id="CHEBI:136592"/>
        <dbReference type="ChEBI" id="CHEBI:136670"/>
        <dbReference type="ChEBI" id="CHEBI:456216"/>
        <dbReference type="EC" id="2.7.1.217"/>
    </reaction>
</comment>
<gene>
    <name evidence="15" type="ORF">Poly51_28930</name>
</gene>
<dbReference type="OrthoDB" id="9778478at2"/>
<dbReference type="EMBL" id="SJPW01000003">
    <property type="protein sequence ID" value="TWU56973.1"/>
    <property type="molecule type" value="Genomic_DNA"/>
</dbReference>
<protein>
    <recommendedName>
        <fullName evidence="11">3-oxo-tetronate kinase</fullName>
        <ecNumber evidence="10">2.7.1.217</ecNumber>
    </recommendedName>
    <alternativeName>
        <fullName evidence="12">3-dehydrotetronate 4-kinase</fullName>
    </alternativeName>
</protein>